<dbReference type="InterPro" id="IPR013783">
    <property type="entry name" value="Ig-like_fold"/>
</dbReference>
<dbReference type="SUPFAM" id="SSF48208">
    <property type="entry name" value="Six-hairpin glycosidases"/>
    <property type="match status" value="1"/>
</dbReference>
<dbReference type="Pfam" id="PF00759">
    <property type="entry name" value="Glyco_hydro_9"/>
    <property type="match status" value="1"/>
</dbReference>
<dbReference type="Gene3D" id="1.50.10.10">
    <property type="match status" value="1"/>
</dbReference>
<sequence length="661" mass="69829">MPPISFGGTLIARSSCRTCSGIRRPADAAADWFAARRTPEHVRGDGASALKARTIGGIAFAVMVALATPASSAAPAPSAPIRLNQIGLLPDGPKRALLPDAATAPLRWTLADARGATVASGETIVIGDDAASGEHLHLIDFGGFTGRGEGFRLHVGARESRPFAVQPGLYAPLKHAALNYFYQSRAGTPIEARYAGGDRWARPAGHPHEIVTCVAGTDEQGNRWPGCANSYDVTGGWYDAGDHGKYVVNGGIALWTLLDLYERGQRWKAPPFADGSAALPEAGNGTSDLLDEARWEMNFLLAMQAPAGTTMAVVPDVARAAKGLAPVPTDVSGMAFHKVADEHWTALPMPPQDDPERRVLFPPSTAATLNLAATAAQCARIWRTIDPAFSARCLDAAQRAFAAAEAHPDIYPVADFTGSGGYGDGALADEFYWAAAELFVTTGAPHYRAAIEASPFFRGPQAGEFGWPTTATLGTIALATLPSALPAADRVRLGKAIVAAADGFLSDEARVGYRIPYDPPAYPWGSNSNLLNRAILLALAGDITGKPAYRDGVIDAMDYILGRNPLDRSFVSGFGARPMTQPHHRFWAHAADAALPPPPPGVLSGGPNSSSRRADEIGAAMGPCAPQRCWADDWRAFSMNEVAINWNAPLVWVAAWLDAHG</sequence>
<accession>A0A397P6P6</accession>
<dbReference type="SUPFAM" id="SSF81296">
    <property type="entry name" value="E set domains"/>
    <property type="match status" value="1"/>
</dbReference>
<dbReference type="Gene3D" id="2.60.40.10">
    <property type="entry name" value="Immunoglobulins"/>
    <property type="match status" value="1"/>
</dbReference>
<feature type="domain" description="Cellulase Ig-like" evidence="9">
    <location>
        <begin position="78"/>
        <end position="158"/>
    </location>
</feature>
<dbReference type="Proteomes" id="UP000266568">
    <property type="component" value="Unassembled WGS sequence"/>
</dbReference>
<dbReference type="InterPro" id="IPR014756">
    <property type="entry name" value="Ig_E-set"/>
</dbReference>
<evidence type="ECO:0000256" key="7">
    <source>
        <dbReference type="RuleBase" id="RU361166"/>
    </source>
</evidence>
<dbReference type="InterPro" id="IPR012341">
    <property type="entry name" value="6hp_glycosidase-like_sf"/>
</dbReference>
<dbReference type="PROSITE" id="PS00698">
    <property type="entry name" value="GH9_3"/>
    <property type="match status" value="1"/>
</dbReference>
<evidence type="ECO:0000256" key="2">
    <source>
        <dbReference type="ARBA" id="ARBA00022801"/>
    </source>
</evidence>
<organism evidence="10 11">
    <name type="scientific">Hephaestia caeni</name>
    <dbReference type="NCBI Taxonomy" id="645617"/>
    <lineage>
        <taxon>Bacteria</taxon>
        <taxon>Pseudomonadati</taxon>
        <taxon>Pseudomonadota</taxon>
        <taxon>Alphaproteobacteria</taxon>
        <taxon>Sphingomonadales</taxon>
        <taxon>Sphingomonadaceae</taxon>
        <taxon>Hephaestia</taxon>
    </lineage>
</organism>
<dbReference type="InterPro" id="IPR033126">
    <property type="entry name" value="Glyco_hydro_9_Asp/Glu_AS"/>
</dbReference>
<dbReference type="EMBL" id="QXDC01000003">
    <property type="protein sequence ID" value="RIA43709.1"/>
    <property type="molecule type" value="Genomic_DNA"/>
</dbReference>
<keyword evidence="3 6" id="KW-0119">Carbohydrate metabolism</keyword>
<feature type="domain" description="Glycoside hydrolase family 9" evidence="8">
    <location>
        <begin position="170"/>
        <end position="653"/>
    </location>
</feature>
<evidence type="ECO:0000256" key="6">
    <source>
        <dbReference type="PROSITE-ProRule" id="PRU10060"/>
    </source>
</evidence>
<protein>
    <recommendedName>
        <fullName evidence="7">Endoglucanase</fullName>
        <ecNumber evidence="7">3.2.1.4</ecNumber>
    </recommendedName>
</protein>
<evidence type="ECO:0000259" key="8">
    <source>
        <dbReference type="Pfam" id="PF00759"/>
    </source>
</evidence>
<evidence type="ECO:0000259" key="9">
    <source>
        <dbReference type="Pfam" id="PF02927"/>
    </source>
</evidence>
<evidence type="ECO:0000256" key="4">
    <source>
        <dbReference type="ARBA" id="ARBA00023295"/>
    </source>
</evidence>
<keyword evidence="2 6" id="KW-0378">Hydrolase</keyword>
<feature type="active site" evidence="6">
    <location>
        <position position="632"/>
    </location>
</feature>
<dbReference type="InterPro" id="IPR001701">
    <property type="entry name" value="Glyco_hydro_9"/>
</dbReference>
<comment type="caution">
    <text evidence="10">The sequence shown here is derived from an EMBL/GenBank/DDBJ whole genome shotgun (WGS) entry which is preliminary data.</text>
</comment>
<keyword evidence="11" id="KW-1185">Reference proteome</keyword>
<evidence type="ECO:0000256" key="3">
    <source>
        <dbReference type="ARBA" id="ARBA00023277"/>
    </source>
</evidence>
<dbReference type="AlphaFoldDB" id="A0A397P6P6"/>
<name>A0A397P6P6_9SPHN</name>
<dbReference type="GO" id="GO:0030245">
    <property type="term" value="P:cellulose catabolic process"/>
    <property type="evidence" value="ECO:0007669"/>
    <property type="project" value="UniProtKB-KW"/>
</dbReference>
<dbReference type="Pfam" id="PF02927">
    <property type="entry name" value="CelD_N"/>
    <property type="match status" value="1"/>
</dbReference>
<dbReference type="EC" id="3.2.1.4" evidence="7"/>
<evidence type="ECO:0000313" key="11">
    <source>
        <dbReference type="Proteomes" id="UP000266568"/>
    </source>
</evidence>
<keyword evidence="4 6" id="KW-0326">Glycosidase</keyword>
<dbReference type="InterPro" id="IPR004197">
    <property type="entry name" value="Cellulase_Ig-like"/>
</dbReference>
<keyword evidence="7" id="KW-0136">Cellulose degradation</keyword>
<reference evidence="10 11" key="1">
    <citation type="submission" date="2018-08" db="EMBL/GenBank/DDBJ databases">
        <title>Genomic Encyclopedia of Type Strains, Phase IV (KMG-IV): sequencing the most valuable type-strain genomes for metagenomic binning, comparative biology and taxonomic classification.</title>
        <authorList>
            <person name="Goeker M."/>
        </authorList>
    </citation>
    <scope>NUCLEOTIDE SEQUENCE [LARGE SCALE GENOMIC DNA]</scope>
    <source>
        <strain evidence="10 11">DSM 25527</strain>
    </source>
</reference>
<proteinExistence type="inferred from homology"/>
<dbReference type="InterPro" id="IPR008928">
    <property type="entry name" value="6-hairpin_glycosidase_sf"/>
</dbReference>
<gene>
    <name evidence="10" type="ORF">DFR49_1937</name>
</gene>
<evidence type="ECO:0000256" key="1">
    <source>
        <dbReference type="ARBA" id="ARBA00007072"/>
    </source>
</evidence>
<feature type="active site" evidence="6">
    <location>
        <position position="641"/>
    </location>
</feature>
<comment type="catalytic activity">
    <reaction evidence="7">
        <text>Endohydrolysis of (1-&gt;4)-beta-D-glucosidic linkages in cellulose, lichenin and cereal beta-D-glucans.</text>
        <dbReference type="EC" id="3.2.1.4"/>
    </reaction>
</comment>
<dbReference type="GO" id="GO:0008810">
    <property type="term" value="F:cellulase activity"/>
    <property type="evidence" value="ECO:0007669"/>
    <property type="project" value="UniProtKB-EC"/>
</dbReference>
<dbReference type="CDD" id="cd02850">
    <property type="entry name" value="E_set_Cellulase_N"/>
    <property type="match status" value="1"/>
</dbReference>
<dbReference type="PANTHER" id="PTHR22298">
    <property type="entry name" value="ENDO-1,4-BETA-GLUCANASE"/>
    <property type="match status" value="1"/>
</dbReference>
<evidence type="ECO:0000313" key="10">
    <source>
        <dbReference type="EMBL" id="RIA43709.1"/>
    </source>
</evidence>
<comment type="similarity">
    <text evidence="1 6 7">Belongs to the glycosyl hydrolase 9 (cellulase E) family.</text>
</comment>
<keyword evidence="5 6" id="KW-0624">Polysaccharide degradation</keyword>
<evidence type="ECO:0000256" key="5">
    <source>
        <dbReference type="ARBA" id="ARBA00023326"/>
    </source>
</evidence>